<name>A0AAV9V7F1_9PEZI</name>
<dbReference type="AlphaFoldDB" id="A0AAV9V7F1"/>
<dbReference type="Proteomes" id="UP001373714">
    <property type="component" value="Unassembled WGS sequence"/>
</dbReference>
<proteinExistence type="predicted"/>
<keyword evidence="2" id="KW-1185">Reference proteome</keyword>
<comment type="caution">
    <text evidence="1">The sequence shown here is derived from an EMBL/GenBank/DDBJ whole genome shotgun (WGS) entry which is preliminary data.</text>
</comment>
<evidence type="ECO:0000313" key="2">
    <source>
        <dbReference type="Proteomes" id="UP001373714"/>
    </source>
</evidence>
<gene>
    <name evidence="1" type="ORF">TWF730_007334</name>
</gene>
<organism evidence="1 2">
    <name type="scientific">Orbilia blumenaviensis</name>
    <dbReference type="NCBI Taxonomy" id="1796055"/>
    <lineage>
        <taxon>Eukaryota</taxon>
        <taxon>Fungi</taxon>
        <taxon>Dikarya</taxon>
        <taxon>Ascomycota</taxon>
        <taxon>Pezizomycotina</taxon>
        <taxon>Orbiliomycetes</taxon>
        <taxon>Orbiliales</taxon>
        <taxon>Orbiliaceae</taxon>
        <taxon>Orbilia</taxon>
    </lineage>
</organism>
<accession>A0AAV9V7F1</accession>
<evidence type="ECO:0000313" key="1">
    <source>
        <dbReference type="EMBL" id="KAK6357980.1"/>
    </source>
</evidence>
<sequence length="93" mass="10385">MTKSCPLSDPELPPLPPKTDATTIWNIRALEYGISQNADLRSCNMALFPLKCILCENETFMMIEGKRGCPASKDKGEFALRCTNENCKNHLHA</sequence>
<dbReference type="EMBL" id="JAVHNS010000004">
    <property type="protein sequence ID" value="KAK6357980.1"/>
    <property type="molecule type" value="Genomic_DNA"/>
</dbReference>
<reference evidence="1 2" key="1">
    <citation type="submission" date="2019-10" db="EMBL/GenBank/DDBJ databases">
        <authorList>
            <person name="Palmer J.M."/>
        </authorList>
    </citation>
    <scope>NUCLEOTIDE SEQUENCE [LARGE SCALE GENOMIC DNA]</scope>
    <source>
        <strain evidence="1 2">TWF730</strain>
    </source>
</reference>
<protein>
    <submittedName>
        <fullName evidence="1">Uncharacterized protein</fullName>
    </submittedName>
</protein>